<protein>
    <submittedName>
        <fullName evidence="1">Uncharacterized protein</fullName>
    </submittedName>
</protein>
<reference evidence="2" key="1">
    <citation type="submission" date="2014-08" db="EMBL/GenBank/DDBJ databases">
        <authorList>
            <person name="Edwards T."/>
        </authorList>
    </citation>
    <scope>NUCLEOTIDE SEQUENCE [LARGE SCALE GENOMIC DNA]</scope>
</reference>
<evidence type="ECO:0000313" key="2">
    <source>
        <dbReference type="Proteomes" id="UP000182888"/>
    </source>
</evidence>
<proteinExistence type="predicted"/>
<name>A0A0K2VU20_MESPL</name>
<gene>
    <name evidence="1" type="ORF">MPL1032_180010</name>
</gene>
<dbReference type="AlphaFoldDB" id="A0A0K2VU20"/>
<accession>A0A0K2VU20</accession>
<sequence>MREMEKNMNRYIVAFRLLHREDEGESRIDGRPLSSSYFEELSFSVEGDATVSAIFDKINRRTSDRVVDVRLFDDLSNYRSPRPTEPDF</sequence>
<dbReference type="Proteomes" id="UP000182888">
    <property type="component" value="Unassembled WGS sequence"/>
</dbReference>
<dbReference type="EMBL" id="CCND01000010">
    <property type="protein sequence ID" value="CDX53485.1"/>
    <property type="molecule type" value="Genomic_DNA"/>
</dbReference>
<evidence type="ECO:0000313" key="1">
    <source>
        <dbReference type="EMBL" id="CDX53485.1"/>
    </source>
</evidence>
<organism evidence="1 2">
    <name type="scientific">Mesorhizobium plurifarium</name>
    <dbReference type="NCBI Taxonomy" id="69974"/>
    <lineage>
        <taxon>Bacteria</taxon>
        <taxon>Pseudomonadati</taxon>
        <taxon>Pseudomonadota</taxon>
        <taxon>Alphaproteobacteria</taxon>
        <taxon>Hyphomicrobiales</taxon>
        <taxon>Phyllobacteriaceae</taxon>
        <taxon>Mesorhizobium</taxon>
    </lineage>
</organism>